<evidence type="ECO:0000313" key="15">
    <source>
        <dbReference type="Proteomes" id="UP000182631"/>
    </source>
</evidence>
<keyword evidence="4 10" id="KW-0808">Transferase</keyword>
<dbReference type="GO" id="GO:0052381">
    <property type="term" value="F:tRNA dimethylallyltransferase activity"/>
    <property type="evidence" value="ECO:0007669"/>
    <property type="project" value="UniProtKB-UniRule"/>
</dbReference>
<feature type="binding site" evidence="10">
    <location>
        <begin position="13"/>
        <end position="20"/>
    </location>
    <ligand>
        <name>ATP</name>
        <dbReference type="ChEBI" id="CHEBI:30616"/>
    </ligand>
</feature>
<dbReference type="NCBIfam" id="TIGR00174">
    <property type="entry name" value="miaA"/>
    <property type="match status" value="1"/>
</dbReference>
<comment type="caution">
    <text evidence="10">Lacks conserved residue(s) required for the propagation of feature annotation.</text>
</comment>
<keyword evidence="5 10" id="KW-0819">tRNA processing</keyword>
<accession>A0A164ZQZ4</accession>
<evidence type="ECO:0000256" key="7">
    <source>
        <dbReference type="ARBA" id="ARBA00022840"/>
    </source>
</evidence>
<dbReference type="AlphaFoldDB" id="A0A164ZQZ4"/>
<evidence type="ECO:0000256" key="4">
    <source>
        <dbReference type="ARBA" id="ARBA00022679"/>
    </source>
</evidence>
<evidence type="ECO:0000313" key="14">
    <source>
        <dbReference type="EMBL" id="SAY38765.1"/>
    </source>
</evidence>
<dbReference type="Gene3D" id="1.10.20.140">
    <property type="match status" value="1"/>
</dbReference>
<feature type="region of interest" description="Interaction with substrate tRNA" evidence="10">
    <location>
        <begin position="38"/>
        <end position="41"/>
    </location>
</feature>
<comment type="function">
    <text evidence="2 10 12">Catalyzes the transfer of a dimethylallyl group onto the adenine at position 37 in tRNAs that read codons beginning with uridine, leading to the formation of N6-(dimethylallyl)adenosine (i(6)A).</text>
</comment>
<dbReference type="Proteomes" id="UP000182631">
    <property type="component" value="Unassembled WGS sequence"/>
</dbReference>
<evidence type="ECO:0000256" key="11">
    <source>
        <dbReference type="RuleBase" id="RU003783"/>
    </source>
</evidence>
<organism evidence="14 15">
    <name type="scientific">Candidatus Synechococcus spongiarum</name>
    <dbReference type="NCBI Taxonomy" id="431041"/>
    <lineage>
        <taxon>Bacteria</taxon>
        <taxon>Bacillati</taxon>
        <taxon>Cyanobacteriota</taxon>
        <taxon>Cyanophyceae</taxon>
        <taxon>Synechococcales</taxon>
        <taxon>Synechococcaceae</taxon>
        <taxon>Synechococcus</taxon>
    </lineage>
</organism>
<dbReference type="GO" id="GO:0005524">
    <property type="term" value="F:ATP binding"/>
    <property type="evidence" value="ECO:0007669"/>
    <property type="project" value="UniProtKB-UniRule"/>
</dbReference>
<keyword evidence="8 10" id="KW-0460">Magnesium</keyword>
<dbReference type="HAMAP" id="MF_00185">
    <property type="entry name" value="IPP_trans"/>
    <property type="match status" value="1"/>
</dbReference>
<dbReference type="EMBL" id="FITM01000083">
    <property type="protein sequence ID" value="SAY38765.1"/>
    <property type="molecule type" value="Genomic_DNA"/>
</dbReference>
<evidence type="ECO:0000256" key="9">
    <source>
        <dbReference type="ARBA" id="ARBA00049563"/>
    </source>
</evidence>
<dbReference type="InterPro" id="IPR039657">
    <property type="entry name" value="Dimethylallyltransferase"/>
</dbReference>
<dbReference type="InterPro" id="IPR027417">
    <property type="entry name" value="P-loop_NTPase"/>
</dbReference>
<dbReference type="Gene3D" id="3.40.50.300">
    <property type="entry name" value="P-loop containing nucleotide triphosphate hydrolases"/>
    <property type="match status" value="1"/>
</dbReference>
<sequence length="315" mass="35248">MGHWQPGLIVILGPTASGKSALALDMACRLDLPILNGDSRQVYRGMDVGTAKATPAQQRLAPHCLLDLRDPDQPMTVQEFQALARQCILRFHRRGITPLLVGGSGLYLAAVIQGLCPPALPPQPALRRQLTALGQLHCHGLLRCADPVAAHRIHPNDTVRTQRALEVIYGTGCAHSLQQRRRPPTYPVLEIGLAPEDLHQRIHRRTAAMVTGGLLEETQQLMERFGPELPLLQTMGYREACQLLKGRMDRQQAVAAINRRTRRYAKRQLTWFRGQHQAHWLTSPQLQHWHILNQDLRQNIVDLVRKPTDGPPASA</sequence>
<gene>
    <name evidence="10" type="primary">miaA</name>
    <name evidence="14" type="ORF">FLM9_717</name>
</gene>
<evidence type="ECO:0000256" key="13">
    <source>
        <dbReference type="RuleBase" id="RU003785"/>
    </source>
</evidence>
<protein>
    <recommendedName>
        <fullName evidence="10">tRNA dimethylallyltransferase</fullName>
        <ecNumber evidence="10">2.5.1.75</ecNumber>
    </recommendedName>
    <alternativeName>
        <fullName evidence="10">Dimethylallyl diphosphate:tRNA dimethylallyltransferase</fullName>
        <shortName evidence="10">DMAPP:tRNA dimethylallyltransferase</shortName>
        <shortName evidence="10">DMATase</shortName>
    </alternativeName>
    <alternativeName>
        <fullName evidence="10">Isopentenyl-diphosphate:tRNA isopentenyltransferase</fullName>
        <shortName evidence="10">IPP transferase</shortName>
        <shortName evidence="10">IPPT</shortName>
        <shortName evidence="10">IPTase</shortName>
    </alternativeName>
</protein>
<feature type="site" description="Interaction with substrate tRNA" evidence="10">
    <location>
        <position position="127"/>
    </location>
</feature>
<dbReference type="PANTHER" id="PTHR11088:SF60">
    <property type="entry name" value="TRNA DIMETHYLALLYLTRANSFERASE"/>
    <property type="match status" value="1"/>
</dbReference>
<evidence type="ECO:0000256" key="6">
    <source>
        <dbReference type="ARBA" id="ARBA00022741"/>
    </source>
</evidence>
<dbReference type="EC" id="2.5.1.75" evidence="10"/>
<dbReference type="Pfam" id="PF01715">
    <property type="entry name" value="IPPT"/>
    <property type="match status" value="1"/>
</dbReference>
<keyword evidence="7 10" id="KW-0067">ATP-binding</keyword>
<keyword evidence="6 10" id="KW-0547">Nucleotide-binding</keyword>
<dbReference type="OrthoDB" id="9776390at2"/>
<dbReference type="RefSeq" id="WP_074457245.1">
    <property type="nucleotide sequence ID" value="NZ_FITM01000083.1"/>
</dbReference>
<evidence type="ECO:0000256" key="1">
    <source>
        <dbReference type="ARBA" id="ARBA00001946"/>
    </source>
</evidence>
<comment type="catalytic activity">
    <reaction evidence="9 10 11">
        <text>adenosine(37) in tRNA + dimethylallyl diphosphate = N(6)-dimethylallyladenosine(37) in tRNA + diphosphate</text>
        <dbReference type="Rhea" id="RHEA:26482"/>
        <dbReference type="Rhea" id="RHEA-COMP:10162"/>
        <dbReference type="Rhea" id="RHEA-COMP:10375"/>
        <dbReference type="ChEBI" id="CHEBI:33019"/>
        <dbReference type="ChEBI" id="CHEBI:57623"/>
        <dbReference type="ChEBI" id="CHEBI:74411"/>
        <dbReference type="ChEBI" id="CHEBI:74415"/>
        <dbReference type="EC" id="2.5.1.75"/>
    </reaction>
</comment>
<evidence type="ECO:0000256" key="12">
    <source>
        <dbReference type="RuleBase" id="RU003784"/>
    </source>
</evidence>
<dbReference type="SUPFAM" id="SSF52540">
    <property type="entry name" value="P-loop containing nucleoside triphosphate hydrolases"/>
    <property type="match status" value="2"/>
</dbReference>
<proteinExistence type="inferred from homology"/>
<dbReference type="InterPro" id="IPR018022">
    <property type="entry name" value="IPT"/>
</dbReference>
<evidence type="ECO:0000256" key="10">
    <source>
        <dbReference type="HAMAP-Rule" id="MF_00185"/>
    </source>
</evidence>
<evidence type="ECO:0000256" key="5">
    <source>
        <dbReference type="ARBA" id="ARBA00022694"/>
    </source>
</evidence>
<keyword evidence="15" id="KW-1185">Reference proteome</keyword>
<evidence type="ECO:0000256" key="8">
    <source>
        <dbReference type="ARBA" id="ARBA00022842"/>
    </source>
</evidence>
<comment type="cofactor">
    <cofactor evidence="1 10">
        <name>Mg(2+)</name>
        <dbReference type="ChEBI" id="CHEBI:18420"/>
    </cofactor>
</comment>
<feature type="site" description="Interaction with substrate tRNA" evidence="10">
    <location>
        <position position="104"/>
    </location>
</feature>
<reference evidence="15" key="1">
    <citation type="submission" date="2016-02" db="EMBL/GenBank/DDBJ databases">
        <authorList>
            <person name="liu f."/>
        </authorList>
    </citation>
    <scope>NUCLEOTIDE SEQUENCE [LARGE SCALE GENOMIC DNA]</scope>
</reference>
<evidence type="ECO:0000256" key="3">
    <source>
        <dbReference type="ARBA" id="ARBA00005842"/>
    </source>
</evidence>
<evidence type="ECO:0000256" key="2">
    <source>
        <dbReference type="ARBA" id="ARBA00003213"/>
    </source>
</evidence>
<name>A0A164ZQZ4_9SYNE</name>
<dbReference type="PANTHER" id="PTHR11088">
    <property type="entry name" value="TRNA DIMETHYLALLYLTRANSFERASE"/>
    <property type="match status" value="1"/>
</dbReference>
<dbReference type="GO" id="GO:0006400">
    <property type="term" value="P:tRNA modification"/>
    <property type="evidence" value="ECO:0007669"/>
    <property type="project" value="TreeGrafter"/>
</dbReference>
<comment type="subunit">
    <text evidence="10">Monomer.</text>
</comment>
<comment type="similarity">
    <text evidence="3 10 13">Belongs to the IPP transferase family.</text>
</comment>
<feature type="binding site" evidence="10">
    <location>
        <begin position="15"/>
        <end position="20"/>
    </location>
    <ligand>
        <name>substrate</name>
    </ligand>
</feature>